<dbReference type="GO" id="GO:0005737">
    <property type="term" value="C:cytoplasm"/>
    <property type="evidence" value="ECO:0007669"/>
    <property type="project" value="TreeGrafter"/>
</dbReference>
<evidence type="ECO:0000256" key="4">
    <source>
        <dbReference type="ARBA" id="ARBA00023239"/>
    </source>
</evidence>
<proteinExistence type="predicted"/>
<reference evidence="6 7" key="1">
    <citation type="journal article" date="2016" name="Nat. Commun.">
        <title>Thousands of microbial genomes shed light on interconnected biogeochemical processes in an aquifer system.</title>
        <authorList>
            <person name="Anantharaman K."/>
            <person name="Brown C.T."/>
            <person name="Hug L.A."/>
            <person name="Sharon I."/>
            <person name="Castelle C.J."/>
            <person name="Probst A.J."/>
            <person name="Thomas B.C."/>
            <person name="Singh A."/>
            <person name="Wilkins M.J."/>
            <person name="Karaoz U."/>
            <person name="Brodie E.L."/>
            <person name="Williams K.H."/>
            <person name="Hubbard S.S."/>
            <person name="Banfield J.F."/>
        </authorList>
    </citation>
    <scope>NUCLEOTIDE SEQUENCE [LARGE SCALE GENOMIC DNA]</scope>
</reference>
<evidence type="ECO:0000256" key="2">
    <source>
        <dbReference type="ARBA" id="ARBA00022793"/>
    </source>
</evidence>
<keyword evidence="3" id="KW-0520">NAD</keyword>
<gene>
    <name evidence="6" type="ORF">A3D35_03335</name>
</gene>
<dbReference type="GO" id="GO:0042732">
    <property type="term" value="P:D-xylose metabolic process"/>
    <property type="evidence" value="ECO:0007669"/>
    <property type="project" value="InterPro"/>
</dbReference>
<dbReference type="InterPro" id="IPR044516">
    <property type="entry name" value="UXS-like"/>
</dbReference>
<sequence>KKGLINDYDKKNFTFIKKDVCKKIDIKGPVDYIIHAAGIASPVYYMKFPLETIEVNTLGTQNMLDLAKRKKSKSIVFFSSSEIYGDPTKGNIPTPETYKGNVSSIGPRSCYDESKRLGETLCMTYYNLFKLPVKIIRPFNVYGPGMKVNDDRVLPKFLNAALSGESLPIHGNGTQTRTYSYISDAIAGFFLVMLKGKDGHVYNIGNDEDEISLVNLAKVISEVFPKKINVKKIPYPKTYPADEPNRRCPDITKAKKELGFKPTTSLKKGILRTLDWYKNEFY</sequence>
<evidence type="ECO:0000313" key="6">
    <source>
        <dbReference type="EMBL" id="OGZ69211.1"/>
    </source>
</evidence>
<dbReference type="STRING" id="1802206.A3D35_03335"/>
<dbReference type="EMBL" id="MHOS01000012">
    <property type="protein sequence ID" value="OGZ69211.1"/>
    <property type="molecule type" value="Genomic_DNA"/>
</dbReference>
<evidence type="ECO:0000259" key="5">
    <source>
        <dbReference type="Pfam" id="PF01370"/>
    </source>
</evidence>
<dbReference type="InterPro" id="IPR036291">
    <property type="entry name" value="NAD(P)-bd_dom_sf"/>
</dbReference>
<evidence type="ECO:0000256" key="1">
    <source>
        <dbReference type="ARBA" id="ARBA00001911"/>
    </source>
</evidence>
<feature type="domain" description="NAD-dependent epimerase/dehydratase" evidence="5">
    <location>
        <begin position="22"/>
        <end position="205"/>
    </location>
</feature>
<comment type="cofactor">
    <cofactor evidence="1">
        <name>NAD(+)</name>
        <dbReference type="ChEBI" id="CHEBI:57540"/>
    </cofactor>
</comment>
<accession>A0A1G2I408</accession>
<comment type="caution">
    <text evidence="6">The sequence shown here is derived from an EMBL/GenBank/DDBJ whole genome shotgun (WGS) entry which is preliminary data.</text>
</comment>
<dbReference type="SUPFAM" id="SSF51735">
    <property type="entry name" value="NAD(P)-binding Rossmann-fold domains"/>
    <property type="match status" value="1"/>
</dbReference>
<evidence type="ECO:0000256" key="3">
    <source>
        <dbReference type="ARBA" id="ARBA00023027"/>
    </source>
</evidence>
<protein>
    <submittedName>
        <fullName evidence="6">Nucleoside-diphosphate sugar epimerase</fullName>
    </submittedName>
</protein>
<feature type="non-terminal residue" evidence="6">
    <location>
        <position position="1"/>
    </location>
</feature>
<dbReference type="InterPro" id="IPR001509">
    <property type="entry name" value="Epimerase_deHydtase"/>
</dbReference>
<dbReference type="AlphaFoldDB" id="A0A1G2I408"/>
<keyword evidence="2" id="KW-0210">Decarboxylase</keyword>
<keyword evidence="4" id="KW-0456">Lyase</keyword>
<dbReference type="Pfam" id="PF01370">
    <property type="entry name" value="Epimerase"/>
    <property type="match status" value="1"/>
</dbReference>
<dbReference type="Proteomes" id="UP000176421">
    <property type="component" value="Unassembled WGS sequence"/>
</dbReference>
<evidence type="ECO:0000313" key="7">
    <source>
        <dbReference type="Proteomes" id="UP000176421"/>
    </source>
</evidence>
<dbReference type="Gene3D" id="3.40.50.720">
    <property type="entry name" value="NAD(P)-binding Rossmann-like Domain"/>
    <property type="match status" value="1"/>
</dbReference>
<dbReference type="PANTHER" id="PTHR43078">
    <property type="entry name" value="UDP-GLUCURONIC ACID DECARBOXYLASE-RELATED"/>
    <property type="match status" value="1"/>
</dbReference>
<dbReference type="GO" id="GO:0048040">
    <property type="term" value="F:UDP-glucuronate decarboxylase activity"/>
    <property type="evidence" value="ECO:0007669"/>
    <property type="project" value="TreeGrafter"/>
</dbReference>
<organism evidence="6 7">
    <name type="scientific">Candidatus Staskawiczbacteria bacterium RIFCSPHIGHO2_02_FULL_34_9</name>
    <dbReference type="NCBI Taxonomy" id="1802206"/>
    <lineage>
        <taxon>Bacteria</taxon>
        <taxon>Candidatus Staskawicziibacteriota</taxon>
    </lineage>
</organism>
<dbReference type="PANTHER" id="PTHR43078:SF6">
    <property type="entry name" value="UDP-GLUCURONIC ACID DECARBOXYLASE 1"/>
    <property type="match status" value="1"/>
</dbReference>
<name>A0A1G2I408_9BACT</name>
<dbReference type="GO" id="GO:0070403">
    <property type="term" value="F:NAD+ binding"/>
    <property type="evidence" value="ECO:0007669"/>
    <property type="project" value="InterPro"/>
</dbReference>